<protein>
    <recommendedName>
        <fullName evidence="4">Lipoprotein</fullName>
    </recommendedName>
</protein>
<reference evidence="2 3" key="1">
    <citation type="journal article" date="2015" name="Genome Biol. Evol.">
        <title>Found and Lost: The Fates of Horizontally Acquired Genes in Arthropod-Symbiotic Spiroplasma.</title>
        <authorList>
            <person name="Lo W.S."/>
            <person name="Gasparich G.E."/>
            <person name="Kuo C.H."/>
        </authorList>
    </citation>
    <scope>NUCLEOTIDE SEQUENCE [LARGE SCALE GENOMIC DNA]</scope>
    <source>
        <strain evidence="3">TDA-040725-5</strain>
    </source>
</reference>
<organism evidence="2 3">
    <name type="scientific">Spiroplasma eriocheiris</name>
    <dbReference type="NCBI Taxonomy" id="315358"/>
    <lineage>
        <taxon>Bacteria</taxon>
        <taxon>Bacillati</taxon>
        <taxon>Mycoplasmatota</taxon>
        <taxon>Mollicutes</taxon>
        <taxon>Entomoplasmatales</taxon>
        <taxon>Spiroplasmataceae</taxon>
        <taxon>Spiroplasma</taxon>
    </lineage>
</organism>
<dbReference type="PROSITE" id="PS51257">
    <property type="entry name" value="PROKAR_LIPOPROTEIN"/>
    <property type="match status" value="1"/>
</dbReference>
<dbReference type="PATRIC" id="fig|743698.3.peg.1211"/>
<dbReference type="AlphaFoldDB" id="A0A0H3XIN2"/>
<evidence type="ECO:0000313" key="3">
    <source>
        <dbReference type="Proteomes" id="UP000035661"/>
    </source>
</evidence>
<proteinExistence type="predicted"/>
<dbReference type="KEGG" id="seri:SERIO_v1c11990"/>
<accession>A0A0H3XIN2</accession>
<feature type="chain" id="PRO_5005203883" description="Lipoprotein" evidence="1">
    <location>
        <begin position="23"/>
        <end position="769"/>
    </location>
</feature>
<gene>
    <name evidence="2" type="ORF">SERIO_v1c11990</name>
</gene>
<keyword evidence="3" id="KW-1185">Reference proteome</keyword>
<evidence type="ECO:0008006" key="4">
    <source>
        <dbReference type="Google" id="ProtNLM"/>
    </source>
</evidence>
<evidence type="ECO:0000256" key="1">
    <source>
        <dbReference type="SAM" id="SignalP"/>
    </source>
</evidence>
<reference evidence="3" key="2">
    <citation type="submission" date="2015-06" db="EMBL/GenBank/DDBJ databases">
        <title>Complete genome sequence of Spiroplasma eriocheiris TDA-040725-5 (DSM 21848).</title>
        <authorList>
            <person name="Lo W.-S."/>
            <person name="Kuo C.-H."/>
        </authorList>
    </citation>
    <scope>NUCLEOTIDE SEQUENCE [LARGE SCALE GENOMIC DNA]</scope>
    <source>
        <strain evidence="3">TDA-040725-5</strain>
    </source>
</reference>
<dbReference type="Proteomes" id="UP000035661">
    <property type="component" value="Chromosome"/>
</dbReference>
<feature type="signal peptide" evidence="1">
    <location>
        <begin position="1"/>
        <end position="22"/>
    </location>
</feature>
<sequence length="769" mass="85813">MKKLISILGVSTLVMSSTLALTACRGKNGGGVDNSYFDSELDKVDPTIRNQVKYTSSIAKILIAARHENMNTYAFPALQYFLNNVGTNLDGTFKTKSGQEVKIKDYIDGYKKLNNMTWNTRSAGDSNYNGEVNKYDIMNTMVEMNNFNKWNVESGRPTDNDFEVNPNTAWAFYDTGAMVNSISQKADSVLDYVNKTSGWWPYYQSQSGQPGASNIIYNNFIGTSPTTSQLGYTTNGGKQTINYGSKIANQASNLFNLYGTKYFNLAISSLANFGPGMEMPTIQALTKIFPVAATDEAGEATMGVLLAAPMAIMAVQAYSDWFESNNTIKDGTPLLQIFSKDTLNNLKVKFKDDKGDAQDLNLGGILQKINPEIMSYLIQGANEKQYLDLTNPDHKNRFLKWYAILSDWFKKAIAKEEAATGQKFDTVKFNQVMPTAIYEEIKKLQDVLLKYVTMATDAAVLLRTVTEMFSQPGFDLFNLLQGIGGLASWFYQWDSTQEDFVVNTTNVEHIRKVYNDGPKASGYNANLTNVDPKSDYGQMLLKEFGLDSSNNTYTKGSLFDMINTWAHGSDGSNPDNEAMHQFILNALDSKNGYLGKLLNNVDQAMANDWFDNIFLNRKWYISADGTGVDGSKLGKVVKDGQIVGVRYQLDYYGPKDASTKLEYHTSPLGYTDPTTGKVPSWAPDPNPKPADKHNIAPQNGGTWDDSDWKGYDGDGNTYLANSEQVKYSYVVEFDDEARLINAFTGQGDLNQQSYKLSDFAWYYNGNRYY</sequence>
<dbReference type="EMBL" id="CP011856">
    <property type="protein sequence ID" value="AKM54748.1"/>
    <property type="molecule type" value="Genomic_DNA"/>
</dbReference>
<name>A0A0H3XIN2_9MOLU</name>
<keyword evidence="1" id="KW-0732">Signal</keyword>
<evidence type="ECO:0000313" key="2">
    <source>
        <dbReference type="EMBL" id="AKM54748.1"/>
    </source>
</evidence>
<dbReference type="RefSeq" id="WP_047791927.1">
    <property type="nucleotide sequence ID" value="NZ_CP011856.1"/>
</dbReference>